<name>A0A1H3INJ3_9FIRM</name>
<keyword evidence="2 6" id="KW-0378">Hydrolase</keyword>
<keyword evidence="4 6" id="KW-0456">Lyase</keyword>
<reference evidence="7 8" key="1">
    <citation type="submission" date="2016-10" db="EMBL/GenBank/DDBJ databases">
        <authorList>
            <person name="de Groot N.N."/>
        </authorList>
    </citation>
    <scope>NUCLEOTIDE SEQUENCE [LARGE SCALE GENOMIC DNA]</scope>
    <source>
        <strain evidence="7 8">APO</strain>
    </source>
</reference>
<keyword evidence="3 6" id="KW-0464">Manganese</keyword>
<dbReference type="Pfam" id="PF04227">
    <property type="entry name" value="Indigoidine_A"/>
    <property type="match status" value="1"/>
</dbReference>
<dbReference type="GO" id="GO:0046872">
    <property type="term" value="F:metal ion binding"/>
    <property type="evidence" value="ECO:0007669"/>
    <property type="project" value="UniProtKB-KW"/>
</dbReference>
<dbReference type="AlphaFoldDB" id="A0A1H3INJ3"/>
<keyword evidence="5 6" id="KW-0326">Glycosidase</keyword>
<comment type="cofactor">
    <cofactor evidence="6">
        <name>Mn(2+)</name>
        <dbReference type="ChEBI" id="CHEBI:29035"/>
    </cofactor>
    <text evidence="6">Binds 1 Mn(2+) ion per subunit.</text>
</comment>
<comment type="subunit">
    <text evidence="6">Homotrimer.</text>
</comment>
<protein>
    <recommendedName>
        <fullName evidence="6">Pseudouridine-5'-phosphate glycosidase</fullName>
        <shortName evidence="6">PsiMP glycosidase</shortName>
        <ecNumber evidence="6">4.2.1.70</ecNumber>
    </recommendedName>
</protein>
<dbReference type="Proteomes" id="UP000199230">
    <property type="component" value="Unassembled WGS sequence"/>
</dbReference>
<dbReference type="EMBL" id="FNPV01000001">
    <property type="protein sequence ID" value="SDY29356.1"/>
    <property type="molecule type" value="Genomic_DNA"/>
</dbReference>
<dbReference type="InterPro" id="IPR022830">
    <property type="entry name" value="Indigdn_synthA-like"/>
</dbReference>
<dbReference type="PANTHER" id="PTHR42909">
    <property type="entry name" value="ZGC:136858"/>
    <property type="match status" value="1"/>
</dbReference>
<evidence type="ECO:0000256" key="5">
    <source>
        <dbReference type="ARBA" id="ARBA00023295"/>
    </source>
</evidence>
<dbReference type="SUPFAM" id="SSF110581">
    <property type="entry name" value="Indigoidine synthase A-like"/>
    <property type="match status" value="1"/>
</dbReference>
<comment type="similarity">
    <text evidence="6">Belongs to the pseudouridine-5'-phosphate glycosidase family.</text>
</comment>
<dbReference type="Gene3D" id="3.40.1790.10">
    <property type="entry name" value="Indigoidine synthase domain"/>
    <property type="match status" value="1"/>
</dbReference>
<organism evidence="7 8">
    <name type="scientific">Tindallia californiensis</name>
    <dbReference type="NCBI Taxonomy" id="159292"/>
    <lineage>
        <taxon>Bacteria</taxon>
        <taxon>Bacillati</taxon>
        <taxon>Bacillota</taxon>
        <taxon>Clostridia</taxon>
        <taxon>Peptostreptococcales</taxon>
        <taxon>Tindalliaceae</taxon>
        <taxon>Tindallia</taxon>
    </lineage>
</organism>
<evidence type="ECO:0000256" key="2">
    <source>
        <dbReference type="ARBA" id="ARBA00022801"/>
    </source>
</evidence>
<dbReference type="STRING" id="159292.SAMN05192546_101228"/>
<keyword evidence="1 6" id="KW-0479">Metal-binding</keyword>
<comment type="function">
    <text evidence="6">Catalyzes the reversible cleavage of pseudouridine 5'-phosphate (PsiMP) to ribose 5-phosphate and uracil. Functions biologically in the cleavage direction, as part of a pseudouridine degradation pathway.</text>
</comment>
<dbReference type="HAMAP" id="MF_01876">
    <property type="entry name" value="PsiMP_glycosidase"/>
    <property type="match status" value="1"/>
</dbReference>
<feature type="binding site" evidence="6">
    <location>
        <position position="116"/>
    </location>
    <ligand>
        <name>substrate</name>
    </ligand>
</feature>
<dbReference type="GO" id="GO:0004730">
    <property type="term" value="F:pseudouridylate synthase activity"/>
    <property type="evidence" value="ECO:0007669"/>
    <property type="project" value="UniProtKB-UniRule"/>
</dbReference>
<evidence type="ECO:0000256" key="3">
    <source>
        <dbReference type="ARBA" id="ARBA00023211"/>
    </source>
</evidence>
<dbReference type="PANTHER" id="PTHR42909:SF1">
    <property type="entry name" value="CARBOHYDRATE KINASE PFKB DOMAIN-CONTAINING PROTEIN"/>
    <property type="match status" value="1"/>
</dbReference>
<keyword evidence="8" id="KW-1185">Reference proteome</keyword>
<dbReference type="RefSeq" id="WP_176968199.1">
    <property type="nucleotide sequence ID" value="NZ_FNPV01000001.1"/>
</dbReference>
<evidence type="ECO:0000256" key="6">
    <source>
        <dbReference type="HAMAP-Rule" id="MF_01876"/>
    </source>
</evidence>
<feature type="active site" description="Nucleophile" evidence="6">
    <location>
        <position position="169"/>
    </location>
</feature>
<dbReference type="GO" id="GO:0016798">
    <property type="term" value="F:hydrolase activity, acting on glycosyl bonds"/>
    <property type="evidence" value="ECO:0007669"/>
    <property type="project" value="UniProtKB-KW"/>
</dbReference>
<dbReference type="GO" id="GO:0046113">
    <property type="term" value="P:nucleobase catabolic process"/>
    <property type="evidence" value="ECO:0007669"/>
    <property type="project" value="UniProtKB-UniRule"/>
</dbReference>
<feature type="binding site" evidence="6">
    <location>
        <position position="148"/>
    </location>
    <ligand>
        <name>Mn(2+)</name>
        <dbReference type="ChEBI" id="CHEBI:29035"/>
    </ligand>
</feature>
<dbReference type="InterPro" id="IPR007342">
    <property type="entry name" value="PsuG"/>
</dbReference>
<feature type="active site" description="Proton donor" evidence="6">
    <location>
        <position position="35"/>
    </location>
</feature>
<evidence type="ECO:0000256" key="4">
    <source>
        <dbReference type="ARBA" id="ARBA00023239"/>
    </source>
</evidence>
<evidence type="ECO:0000313" key="7">
    <source>
        <dbReference type="EMBL" id="SDY29356.1"/>
    </source>
</evidence>
<feature type="binding site" evidence="6">
    <location>
        <begin position="150"/>
        <end position="152"/>
    </location>
    <ligand>
        <name>substrate</name>
    </ligand>
</feature>
<gene>
    <name evidence="6" type="primary">psuG</name>
    <name evidence="7" type="ORF">SAMN05192546_101228</name>
</gene>
<evidence type="ECO:0000313" key="8">
    <source>
        <dbReference type="Proteomes" id="UP000199230"/>
    </source>
</evidence>
<accession>A0A1H3INJ3</accession>
<feature type="binding site" evidence="6">
    <location>
        <position position="96"/>
    </location>
    <ligand>
        <name>substrate</name>
    </ligand>
</feature>
<sequence length="316" mass="33762">MIHSEKNILNTNNWIQLSSEVENALKNAEPIVALESTIISHGMSYPENIESALTSEEKIRQQGAIPATIAVIKGQIKVGLSAEELNYLGENNDIRKASRRDLPMILASNSSGATTVATTMIGASMAGIKVFATGGIGGVHRGASETFDISADLLELAKTEVAVVCAGAKSILDIGLTLEVLETHGVPVIGYQTDAFPGFYVRDSGFGVDDRADDLAIIASAMHYKWQLGLGGGLVVANPIPKEDEMDPTLIDNAITNAVVEAEKNGIKGKEVTPYILAKLHQVTEGKSLYANKQLVYHNAHVAAKLAIEYARINNR</sequence>
<dbReference type="EC" id="4.2.1.70" evidence="6"/>
<evidence type="ECO:0000256" key="1">
    <source>
        <dbReference type="ARBA" id="ARBA00022723"/>
    </source>
</evidence>
<dbReference type="GO" id="GO:0005737">
    <property type="term" value="C:cytoplasm"/>
    <property type="evidence" value="ECO:0007669"/>
    <property type="project" value="TreeGrafter"/>
</dbReference>
<proteinExistence type="inferred from homology"/>
<comment type="catalytic activity">
    <reaction evidence="6">
        <text>D-ribose 5-phosphate + uracil = psi-UMP + H2O</text>
        <dbReference type="Rhea" id="RHEA:18337"/>
        <dbReference type="ChEBI" id="CHEBI:15377"/>
        <dbReference type="ChEBI" id="CHEBI:17568"/>
        <dbReference type="ChEBI" id="CHEBI:58380"/>
        <dbReference type="ChEBI" id="CHEBI:78346"/>
        <dbReference type="EC" id="4.2.1.70"/>
    </reaction>
</comment>